<protein>
    <submittedName>
        <fullName evidence="1">Uncharacterized protein</fullName>
    </submittedName>
</protein>
<evidence type="ECO:0000313" key="1">
    <source>
        <dbReference type="EMBL" id="PWN51869.1"/>
    </source>
</evidence>
<dbReference type="EMBL" id="KZ819812">
    <property type="protein sequence ID" value="PWN51869.1"/>
    <property type="molecule type" value="Genomic_DNA"/>
</dbReference>
<evidence type="ECO:0000313" key="2">
    <source>
        <dbReference type="Proteomes" id="UP000245626"/>
    </source>
</evidence>
<name>A0ACD0P1B5_9BASI</name>
<dbReference type="Proteomes" id="UP000245626">
    <property type="component" value="Unassembled WGS sequence"/>
</dbReference>
<sequence>MSRTWFGTRSRARGHPTPRGRGGRDGWRQERERERGWYKSGVGKEESQVARDLVYPICFCALFGFPLYHKAGVRGQMVRGGRATAGRQGSSILCLLSLFPFSFPSPSPFPWAAIPRPQGGWGRERGKGWWYIRRRHKKPKKDRKNNQWRGRQRS</sequence>
<organism evidence="1 2">
    <name type="scientific">Violaceomyces palustris</name>
    <dbReference type="NCBI Taxonomy" id="1673888"/>
    <lineage>
        <taxon>Eukaryota</taxon>
        <taxon>Fungi</taxon>
        <taxon>Dikarya</taxon>
        <taxon>Basidiomycota</taxon>
        <taxon>Ustilaginomycotina</taxon>
        <taxon>Ustilaginomycetes</taxon>
        <taxon>Violaceomycetales</taxon>
        <taxon>Violaceomycetaceae</taxon>
        <taxon>Violaceomyces</taxon>
    </lineage>
</organism>
<gene>
    <name evidence="1" type="ORF">IE53DRAFT_33199</name>
</gene>
<accession>A0ACD0P1B5</accession>
<keyword evidence="2" id="KW-1185">Reference proteome</keyword>
<proteinExistence type="predicted"/>
<reference evidence="1 2" key="1">
    <citation type="journal article" date="2018" name="Mol. Biol. Evol.">
        <title>Broad Genomic Sampling Reveals a Smut Pathogenic Ancestry of the Fungal Clade Ustilaginomycotina.</title>
        <authorList>
            <person name="Kijpornyongpan T."/>
            <person name="Mondo S.J."/>
            <person name="Barry K."/>
            <person name="Sandor L."/>
            <person name="Lee J."/>
            <person name="Lipzen A."/>
            <person name="Pangilinan J."/>
            <person name="LaButti K."/>
            <person name="Hainaut M."/>
            <person name="Henrissat B."/>
            <person name="Grigoriev I.V."/>
            <person name="Spatafora J.W."/>
            <person name="Aime M.C."/>
        </authorList>
    </citation>
    <scope>NUCLEOTIDE SEQUENCE [LARGE SCALE GENOMIC DNA]</scope>
    <source>
        <strain evidence="1 2">SA 807</strain>
    </source>
</reference>